<dbReference type="PANTHER" id="PTHR33734">
    <property type="entry name" value="LYSM DOMAIN-CONTAINING GPI-ANCHORED PROTEIN 2"/>
    <property type="match status" value="1"/>
</dbReference>
<evidence type="ECO:0000256" key="1">
    <source>
        <dbReference type="SAM" id="SignalP"/>
    </source>
</evidence>
<dbReference type="KEGG" id="ttr:Tter_1636"/>
<dbReference type="Pfam" id="PF01476">
    <property type="entry name" value="LysM"/>
    <property type="match status" value="1"/>
</dbReference>
<evidence type="ECO:0000313" key="3">
    <source>
        <dbReference type="EMBL" id="ACZ42542.1"/>
    </source>
</evidence>
<dbReference type="Gene3D" id="3.10.350.10">
    <property type="entry name" value="LysM domain"/>
    <property type="match status" value="1"/>
</dbReference>
<dbReference type="SUPFAM" id="SSF54106">
    <property type="entry name" value="LysM domain"/>
    <property type="match status" value="1"/>
</dbReference>
<dbReference type="RefSeq" id="WP_012875576.1">
    <property type="nucleotide sequence ID" value="NC_013525.1"/>
</dbReference>
<dbReference type="OrthoDB" id="9813368at2"/>
<organism evidence="3 4">
    <name type="scientific">Thermobaculum terrenum (strain ATCC BAA-798 / CCMEE 7001 / YNP1)</name>
    <dbReference type="NCBI Taxonomy" id="525904"/>
    <lineage>
        <taxon>Bacteria</taxon>
        <taxon>Bacillati</taxon>
        <taxon>Chloroflexota</taxon>
        <taxon>Chloroflexia</taxon>
        <taxon>Candidatus Thermobaculales</taxon>
        <taxon>Candidatus Thermobaculaceae</taxon>
        <taxon>Thermobaculum</taxon>
    </lineage>
</organism>
<dbReference type="AlphaFoldDB" id="D1CCM7"/>
<sequence length="109" mass="11555">MKRIKLSLLVVIFLFAFAAACSELQVSVPPNSTPAVVISVSTPEGAGATPTPLRIATKEYVIKPGETLTEIASRYGLTVEELAALNGIDNPNTIRAGQVIKVPVRPLNK</sequence>
<feature type="chain" id="PRO_5003021579" evidence="1">
    <location>
        <begin position="19"/>
        <end position="109"/>
    </location>
</feature>
<dbReference type="Proteomes" id="UP000000323">
    <property type="component" value="Chromosome 1"/>
</dbReference>
<keyword evidence="4" id="KW-1185">Reference proteome</keyword>
<dbReference type="eggNOG" id="COG1388">
    <property type="taxonomic scope" value="Bacteria"/>
</dbReference>
<feature type="signal peptide" evidence="1">
    <location>
        <begin position="1"/>
        <end position="18"/>
    </location>
</feature>
<dbReference type="SMART" id="SM00257">
    <property type="entry name" value="LysM"/>
    <property type="match status" value="1"/>
</dbReference>
<dbReference type="CDD" id="cd00118">
    <property type="entry name" value="LysM"/>
    <property type="match status" value="1"/>
</dbReference>
<evidence type="ECO:0000259" key="2">
    <source>
        <dbReference type="PROSITE" id="PS51782"/>
    </source>
</evidence>
<dbReference type="EMBL" id="CP001825">
    <property type="protein sequence ID" value="ACZ42542.1"/>
    <property type="molecule type" value="Genomic_DNA"/>
</dbReference>
<dbReference type="PROSITE" id="PS51782">
    <property type="entry name" value="LYSM"/>
    <property type="match status" value="1"/>
</dbReference>
<evidence type="ECO:0000313" key="4">
    <source>
        <dbReference type="Proteomes" id="UP000000323"/>
    </source>
</evidence>
<dbReference type="InterPro" id="IPR018392">
    <property type="entry name" value="LysM"/>
</dbReference>
<dbReference type="STRING" id="525904.Tter_1636"/>
<protein>
    <submittedName>
        <fullName evidence="3">Peptidoglycan-binding LysM</fullName>
    </submittedName>
</protein>
<dbReference type="HOGENOM" id="CLU_2182744_0_0_0"/>
<keyword evidence="1" id="KW-0732">Signal</keyword>
<dbReference type="PANTHER" id="PTHR33734:SF22">
    <property type="entry name" value="MEMBRANE-BOUND LYTIC MUREIN TRANSGLYCOSYLASE D"/>
    <property type="match status" value="1"/>
</dbReference>
<feature type="domain" description="LysM" evidence="2">
    <location>
        <begin position="58"/>
        <end position="102"/>
    </location>
</feature>
<gene>
    <name evidence="3" type="ordered locus">Tter_1636</name>
</gene>
<accession>D1CCM7</accession>
<dbReference type="InterPro" id="IPR036779">
    <property type="entry name" value="LysM_dom_sf"/>
</dbReference>
<dbReference type="PROSITE" id="PS51257">
    <property type="entry name" value="PROKAR_LIPOPROTEIN"/>
    <property type="match status" value="1"/>
</dbReference>
<proteinExistence type="predicted"/>
<dbReference type="CAZy" id="CBM50">
    <property type="family name" value="Carbohydrate-Binding Module Family 50"/>
</dbReference>
<reference evidence="4" key="1">
    <citation type="journal article" date="2010" name="Stand. Genomic Sci.">
        <title>Complete genome sequence of 'Thermobaculum terrenum' type strain (YNP1).</title>
        <authorList>
            <person name="Kiss H."/>
            <person name="Cleland D."/>
            <person name="Lapidus A."/>
            <person name="Lucas S."/>
            <person name="Glavina Del Rio T."/>
            <person name="Nolan M."/>
            <person name="Tice H."/>
            <person name="Han C."/>
            <person name="Goodwin L."/>
            <person name="Pitluck S."/>
            <person name="Liolios K."/>
            <person name="Ivanova N."/>
            <person name="Mavromatis K."/>
            <person name="Ovchinnikova G."/>
            <person name="Pati A."/>
            <person name="Chen A."/>
            <person name="Palaniappan K."/>
            <person name="Land M."/>
            <person name="Hauser L."/>
            <person name="Chang Y."/>
            <person name="Jeffries C."/>
            <person name="Lu M."/>
            <person name="Brettin T."/>
            <person name="Detter J."/>
            <person name="Goker M."/>
            <person name="Tindall B."/>
            <person name="Beck B."/>
            <person name="McDermott T."/>
            <person name="Woyke T."/>
            <person name="Bristow J."/>
            <person name="Eisen J."/>
            <person name="Markowitz V."/>
            <person name="Hugenholtz P."/>
            <person name="Kyrpides N."/>
            <person name="Klenk H."/>
            <person name="Cheng J."/>
        </authorList>
    </citation>
    <scope>NUCLEOTIDE SEQUENCE [LARGE SCALE GENOMIC DNA]</scope>
    <source>
        <strain evidence="4">ATCC BAA-798 / YNP1</strain>
    </source>
</reference>
<name>D1CCM7_THET1</name>